<evidence type="ECO:0000256" key="1">
    <source>
        <dbReference type="ARBA" id="ARBA00022723"/>
    </source>
</evidence>
<gene>
    <name evidence="7" type="ORF">MERR_LOCUS17852</name>
</gene>
<evidence type="ECO:0000313" key="7">
    <source>
        <dbReference type="EMBL" id="CAA7030617.1"/>
    </source>
</evidence>
<dbReference type="Proteomes" id="UP000467841">
    <property type="component" value="Unassembled WGS sequence"/>
</dbReference>
<dbReference type="InterPro" id="IPR041367">
    <property type="entry name" value="Znf-CCCH_4"/>
</dbReference>
<feature type="region of interest" description="Disordered" evidence="5">
    <location>
        <begin position="168"/>
        <end position="232"/>
    </location>
</feature>
<name>A0A6D2IJZ6_9BRAS</name>
<proteinExistence type="predicted"/>
<organism evidence="7 8">
    <name type="scientific">Microthlaspi erraticum</name>
    <dbReference type="NCBI Taxonomy" id="1685480"/>
    <lineage>
        <taxon>Eukaryota</taxon>
        <taxon>Viridiplantae</taxon>
        <taxon>Streptophyta</taxon>
        <taxon>Embryophyta</taxon>
        <taxon>Tracheophyta</taxon>
        <taxon>Spermatophyta</taxon>
        <taxon>Magnoliopsida</taxon>
        <taxon>eudicotyledons</taxon>
        <taxon>Gunneridae</taxon>
        <taxon>Pentapetalae</taxon>
        <taxon>rosids</taxon>
        <taxon>malvids</taxon>
        <taxon>Brassicales</taxon>
        <taxon>Brassicaceae</taxon>
        <taxon>Coluteocarpeae</taxon>
        <taxon>Microthlaspi</taxon>
    </lineage>
</organism>
<evidence type="ECO:0000256" key="3">
    <source>
        <dbReference type="ARBA" id="ARBA00022833"/>
    </source>
</evidence>
<feature type="region of interest" description="Disordered" evidence="5">
    <location>
        <begin position="329"/>
        <end position="351"/>
    </location>
</feature>
<reference evidence="7" key="1">
    <citation type="submission" date="2020-01" db="EMBL/GenBank/DDBJ databases">
        <authorList>
            <person name="Mishra B."/>
        </authorList>
    </citation>
    <scope>NUCLEOTIDE SEQUENCE [LARGE SCALE GENOMIC DNA]</scope>
</reference>
<evidence type="ECO:0000256" key="2">
    <source>
        <dbReference type="ARBA" id="ARBA00022771"/>
    </source>
</evidence>
<dbReference type="InterPro" id="IPR000571">
    <property type="entry name" value="Znf_CCCH"/>
</dbReference>
<feature type="compositionally biased region" description="Basic and acidic residues" evidence="5">
    <location>
        <begin position="173"/>
        <end position="228"/>
    </location>
</feature>
<keyword evidence="3 4" id="KW-0862">Zinc</keyword>
<keyword evidence="1 4" id="KW-0479">Metal-binding</keyword>
<comment type="caution">
    <text evidence="7">The sequence shown here is derived from an EMBL/GenBank/DDBJ whole genome shotgun (WGS) entry which is preliminary data.</text>
</comment>
<protein>
    <recommendedName>
        <fullName evidence="6">C3H1-type domain-containing protein</fullName>
    </recommendedName>
</protein>
<dbReference type="Gene3D" id="2.30.30.1190">
    <property type="match status" value="1"/>
</dbReference>
<feature type="domain" description="C3H1-type" evidence="6">
    <location>
        <begin position="236"/>
        <end position="262"/>
    </location>
</feature>
<dbReference type="EMBL" id="CACVBM020001096">
    <property type="protein sequence ID" value="CAA7030617.1"/>
    <property type="molecule type" value="Genomic_DNA"/>
</dbReference>
<feature type="compositionally biased region" description="Basic and acidic residues" evidence="5">
    <location>
        <begin position="338"/>
        <end position="351"/>
    </location>
</feature>
<feature type="zinc finger region" description="C3H1-type" evidence="4">
    <location>
        <begin position="236"/>
        <end position="262"/>
    </location>
</feature>
<dbReference type="InterPro" id="IPR036855">
    <property type="entry name" value="Znf_CCCH_sf"/>
</dbReference>
<dbReference type="OrthoDB" id="1107791at2759"/>
<evidence type="ECO:0000313" key="8">
    <source>
        <dbReference type="Proteomes" id="UP000467841"/>
    </source>
</evidence>
<dbReference type="AlphaFoldDB" id="A0A6D2IJZ6"/>
<keyword evidence="2 4" id="KW-0863">Zinc-finger</keyword>
<dbReference type="Pfam" id="PF18044">
    <property type="entry name" value="zf-CCCH_4"/>
    <property type="match status" value="1"/>
</dbReference>
<evidence type="ECO:0000256" key="4">
    <source>
        <dbReference type="PROSITE-ProRule" id="PRU00723"/>
    </source>
</evidence>
<sequence>MEENKIFGVTSHRRHETELEKVTYKASFNLDSQGQIRDSRPITPARRSIERFSWRRETDSRSWAANRVKKLNKNTLLCSLLWSVKLNKSQIRISQGNQDSGLTINGANRVPVHRDSNADMGENLQQQRRSHETESRLWNQRRVKKLNKNSLCSLLWNIMITRVDTISQGNEDSGSRINEENLQQERVRDVDIPRRSHETESRFWRQQRDRSADRRGNSESKRVLDERQSSAYPNHGRVKDCRYFVSGQCRFGEICRFNHPSHILRAGTTDRRASEYETESRNRAKRRYIQENHSINAKDIMQDHIEEQRSREARDNLQEENLQQQRLREMQENQDEIQSQRDIERERRETRRMLDQVKPSVEFNDLSGIRDSLRVIGIERKEGDGF</sequence>
<dbReference type="SUPFAM" id="SSF90229">
    <property type="entry name" value="CCCH zinc finger"/>
    <property type="match status" value="1"/>
</dbReference>
<keyword evidence="8" id="KW-1185">Reference proteome</keyword>
<evidence type="ECO:0000259" key="6">
    <source>
        <dbReference type="PROSITE" id="PS50103"/>
    </source>
</evidence>
<evidence type="ECO:0000256" key="5">
    <source>
        <dbReference type="SAM" id="MobiDB-lite"/>
    </source>
</evidence>
<dbReference type="GO" id="GO:0008270">
    <property type="term" value="F:zinc ion binding"/>
    <property type="evidence" value="ECO:0007669"/>
    <property type="project" value="UniProtKB-KW"/>
</dbReference>
<dbReference type="PROSITE" id="PS50103">
    <property type="entry name" value="ZF_C3H1"/>
    <property type="match status" value="1"/>
</dbReference>
<accession>A0A6D2IJZ6</accession>